<comment type="caution">
    <text evidence="2">The sequence shown here is derived from an EMBL/GenBank/DDBJ whole genome shotgun (WGS) entry which is preliminary data.</text>
</comment>
<proteinExistence type="predicted"/>
<keyword evidence="3" id="KW-1185">Reference proteome</keyword>
<dbReference type="OrthoDB" id="3549294at2759"/>
<evidence type="ECO:0000256" key="1">
    <source>
        <dbReference type="SAM" id="MobiDB-lite"/>
    </source>
</evidence>
<evidence type="ECO:0000313" key="3">
    <source>
        <dbReference type="Proteomes" id="UP000777438"/>
    </source>
</evidence>
<sequence length="713" mass="79760">MQLTWDLGMDHVRSWVLRGDYELHDSFDRPLDWSSTVVTGLSEAAALPRPGDASAHPDEGTDATLKSEPSSGTPASSLSPPSSFSHTMDQLRGSADHVDDVLIPKDLDVRRVFHNGHQTWQSFLNLALNLPRGSFPVLDPSVVFKDMPALPNTIPQTGVLAGAPSWAVPDADATEETDADQDLDLDTVTGTTKYFRLAYPEPINCHITSDPSACHYGSPPHANVGASSAPQGLAILTMCWSYIFSTRLLHLQGRRAHYTDSCLRPVPKNAVDGLAENQILLRLPSEASLSLVHWLCALLAPKPGWSADDKGGPYSPWAASCTGDVEFVIVTDEQVTLDSEAQPPSDVQATDLLIEFCNLFGIEHELPANNGAAPLSPIKAGFLATLGIPFYRMVKLQPQFFKPNLEPKNTAPLSADKVKSIRQYTEDLQYYMTLSMHQYSLGPVLWSVFWSPDIQCNLATPWLAAIRSVFERPFKFRDLELIAKIFTLRRPRVALWWHGLFLLGNIKMFDYINNYLDTLDEGCTYDTLARPDIVTTAWTGASQSYQDDVTSHVYQDLSEPVPRAELLQHRHTLTLRDPWPLFYGWRPFGCVPKEAIEPDLYPWLERGHQREYQHWTWWAKDDGRFKPVISEGFRRETQRFDSTLPDRTGIDSGPDPRAPIPSWINMPIEPSRRATRQMIAHSLGNIVGERSVSTAVIAGLSHNHPWLQDWSPA</sequence>
<gene>
    <name evidence="2" type="ORF">B0T10DRAFT_199749</name>
</gene>
<dbReference type="AlphaFoldDB" id="A0A9P8VTI5"/>
<feature type="region of interest" description="Disordered" evidence="1">
    <location>
        <begin position="45"/>
        <end position="90"/>
    </location>
</feature>
<protein>
    <submittedName>
        <fullName evidence="2">Uncharacterized protein</fullName>
    </submittedName>
</protein>
<organism evidence="2 3">
    <name type="scientific">Thelonectria olida</name>
    <dbReference type="NCBI Taxonomy" id="1576542"/>
    <lineage>
        <taxon>Eukaryota</taxon>
        <taxon>Fungi</taxon>
        <taxon>Dikarya</taxon>
        <taxon>Ascomycota</taxon>
        <taxon>Pezizomycotina</taxon>
        <taxon>Sordariomycetes</taxon>
        <taxon>Hypocreomycetidae</taxon>
        <taxon>Hypocreales</taxon>
        <taxon>Nectriaceae</taxon>
        <taxon>Thelonectria</taxon>
    </lineage>
</organism>
<dbReference type="Proteomes" id="UP000777438">
    <property type="component" value="Unassembled WGS sequence"/>
</dbReference>
<reference evidence="2 3" key="1">
    <citation type="journal article" date="2021" name="Nat. Commun.">
        <title>Genetic determinants of endophytism in the Arabidopsis root mycobiome.</title>
        <authorList>
            <person name="Mesny F."/>
            <person name="Miyauchi S."/>
            <person name="Thiergart T."/>
            <person name="Pickel B."/>
            <person name="Atanasova L."/>
            <person name="Karlsson M."/>
            <person name="Huettel B."/>
            <person name="Barry K.W."/>
            <person name="Haridas S."/>
            <person name="Chen C."/>
            <person name="Bauer D."/>
            <person name="Andreopoulos W."/>
            <person name="Pangilinan J."/>
            <person name="LaButti K."/>
            <person name="Riley R."/>
            <person name="Lipzen A."/>
            <person name="Clum A."/>
            <person name="Drula E."/>
            <person name="Henrissat B."/>
            <person name="Kohler A."/>
            <person name="Grigoriev I.V."/>
            <person name="Martin F.M."/>
            <person name="Hacquard S."/>
        </authorList>
    </citation>
    <scope>NUCLEOTIDE SEQUENCE [LARGE SCALE GENOMIC DNA]</scope>
    <source>
        <strain evidence="2 3">MPI-CAGE-CH-0241</strain>
    </source>
</reference>
<name>A0A9P8VTI5_9HYPO</name>
<feature type="compositionally biased region" description="Low complexity" evidence="1">
    <location>
        <begin position="67"/>
        <end position="85"/>
    </location>
</feature>
<accession>A0A9P8VTI5</accession>
<evidence type="ECO:0000313" key="2">
    <source>
        <dbReference type="EMBL" id="KAH6874890.1"/>
    </source>
</evidence>
<dbReference type="EMBL" id="JAGPYM010000036">
    <property type="protein sequence ID" value="KAH6874890.1"/>
    <property type="molecule type" value="Genomic_DNA"/>
</dbReference>